<accession>S2LAE8</accession>
<sequence length="36" mass="3991">MSMIVNQYFDPPDIQVVFHAVNGGKPYLDVPLNAEA</sequence>
<dbReference type="Proteomes" id="UP000014463">
    <property type="component" value="Unassembled WGS sequence"/>
</dbReference>
<name>S2LAE8_LITA3</name>
<proteinExistence type="predicted"/>
<protein>
    <submittedName>
        <fullName evidence="1">Uncharacterized protein</fullName>
    </submittedName>
</protein>
<comment type="caution">
    <text evidence="1">The sequence shown here is derived from an EMBL/GenBank/DDBJ whole genome shotgun (WGS) entry which is preliminary data.</text>
</comment>
<organism evidence="1 2">
    <name type="scientific">Litchfieldella anticariensis (strain DSM 16096 / CECT 5854 / CIP 108499 / LMG 22089 / FP35)</name>
    <name type="common">Halomonas anticariensis</name>
    <dbReference type="NCBI Taxonomy" id="1121939"/>
    <lineage>
        <taxon>Bacteria</taxon>
        <taxon>Pseudomonadati</taxon>
        <taxon>Pseudomonadota</taxon>
        <taxon>Gammaproteobacteria</taxon>
        <taxon>Oceanospirillales</taxon>
        <taxon>Halomonadaceae</taxon>
        <taxon>Litchfieldella</taxon>
    </lineage>
</organism>
<gene>
    <name evidence="1" type="ORF">L861_20895</name>
</gene>
<evidence type="ECO:0000313" key="1">
    <source>
        <dbReference type="EMBL" id="EPC01686.1"/>
    </source>
</evidence>
<dbReference type="AlphaFoldDB" id="S2LAE8"/>
<keyword evidence="2" id="KW-1185">Reference proteome</keyword>
<dbReference type="EMBL" id="ASTJ01000030">
    <property type="protein sequence ID" value="EPC01686.1"/>
    <property type="molecule type" value="Genomic_DNA"/>
</dbReference>
<dbReference type="PATRIC" id="fig|1121939.11.peg.2771"/>
<evidence type="ECO:0000313" key="2">
    <source>
        <dbReference type="Proteomes" id="UP000014463"/>
    </source>
</evidence>
<reference evidence="1 2" key="1">
    <citation type="journal article" date="2013" name="Genome Announc.">
        <title>Draft genome sequence of the moderately halophilic gammaproteobacterium Halomonas anticariensis FP35.</title>
        <authorList>
            <person name="Tahrioui A."/>
            <person name="Quesada E."/>
            <person name="Llamas I."/>
        </authorList>
    </citation>
    <scope>NUCLEOTIDE SEQUENCE [LARGE SCALE GENOMIC DNA]</scope>
    <source>
        <strain evidence="2">DSM 16096 / CECT 5854 / LMG 22089 / FP35</strain>
    </source>
</reference>